<evidence type="ECO:0000313" key="7">
    <source>
        <dbReference type="Proteomes" id="UP000285883"/>
    </source>
</evidence>
<organism evidence="5 6">
    <name type="scientific">Phytophthora kernoviae</name>
    <dbReference type="NCBI Taxonomy" id="325452"/>
    <lineage>
        <taxon>Eukaryota</taxon>
        <taxon>Sar</taxon>
        <taxon>Stramenopiles</taxon>
        <taxon>Oomycota</taxon>
        <taxon>Peronosporomycetes</taxon>
        <taxon>Peronosporales</taxon>
        <taxon>Peronosporaceae</taxon>
        <taxon>Phytophthora</taxon>
    </lineage>
</organism>
<dbReference type="EMBL" id="JPWV03000012">
    <property type="protein sequence ID" value="KAG2531244.1"/>
    <property type="molecule type" value="Genomic_DNA"/>
</dbReference>
<name>A0A3R7H1J3_9STRA</name>
<evidence type="ECO:0008006" key="8">
    <source>
        <dbReference type="Google" id="ProtNLM"/>
    </source>
</evidence>
<keyword evidence="6" id="KW-1185">Reference proteome</keyword>
<dbReference type="Proteomes" id="UP000285883">
    <property type="component" value="Unassembled WGS sequence"/>
</dbReference>
<feature type="compositionally biased region" description="Basic and acidic residues" evidence="1">
    <location>
        <begin position="193"/>
        <end position="214"/>
    </location>
</feature>
<feature type="region of interest" description="Disordered" evidence="1">
    <location>
        <begin position="107"/>
        <end position="239"/>
    </location>
</feature>
<evidence type="ECO:0000313" key="3">
    <source>
        <dbReference type="EMBL" id="KAG2531863.1"/>
    </source>
</evidence>
<dbReference type="EMBL" id="MAYM02000141">
    <property type="protein sequence ID" value="RLN45690.1"/>
    <property type="molecule type" value="Genomic_DNA"/>
</dbReference>
<dbReference type="AlphaFoldDB" id="A0A3R7H1J3"/>
<dbReference type="Proteomes" id="UP000785171">
    <property type="component" value="Unassembled WGS sequence"/>
</dbReference>
<gene>
    <name evidence="4" type="ORF">BBI17_001417</name>
    <name evidence="5" type="ORF">BBO99_00001647</name>
    <name evidence="2" type="ORF">JM16_001171</name>
    <name evidence="3" type="ORF">JM18_001564</name>
</gene>
<comment type="caution">
    <text evidence="5">The sequence shown here is derived from an EMBL/GenBank/DDBJ whole genome shotgun (WGS) entry which is preliminary data.</text>
</comment>
<accession>A0A3R7H1J3</accession>
<dbReference type="Proteomes" id="UP000792063">
    <property type="component" value="Unassembled WGS sequence"/>
</dbReference>
<dbReference type="Proteomes" id="UP000285624">
    <property type="component" value="Unassembled WGS sequence"/>
</dbReference>
<reference evidence="2" key="3">
    <citation type="submission" date="2020-06" db="EMBL/GenBank/DDBJ databases">
        <authorList>
            <person name="Studholme D.J."/>
        </authorList>
    </citation>
    <scope>NUCLEOTIDE SEQUENCE</scope>
    <source>
        <strain evidence="2">NZFS 2646</strain>
        <strain evidence="3">NZFS 3630</strain>
    </source>
</reference>
<evidence type="ECO:0000313" key="4">
    <source>
        <dbReference type="EMBL" id="RLN45690.1"/>
    </source>
</evidence>
<dbReference type="EMBL" id="JPWU03000015">
    <property type="protein sequence ID" value="KAG2531863.1"/>
    <property type="molecule type" value="Genomic_DNA"/>
</dbReference>
<feature type="compositionally biased region" description="Acidic residues" evidence="1">
    <location>
        <begin position="134"/>
        <end position="157"/>
    </location>
</feature>
<feature type="compositionally biased region" description="Acidic residues" evidence="1">
    <location>
        <begin position="215"/>
        <end position="239"/>
    </location>
</feature>
<reference evidence="6 7" key="2">
    <citation type="submission" date="2018-07" db="EMBL/GenBank/DDBJ databases">
        <title>Genome sequencing of oomycete isolates from Chile give support for New Zealand origin for Phytophthora kernoviae and make available the first Nothophytophthora sp. genome.</title>
        <authorList>
            <person name="Studholme D.J."/>
            <person name="Sanfuentes E."/>
            <person name="Panda P."/>
            <person name="Hill R."/>
            <person name="Sambles C."/>
            <person name="Grant M."/>
            <person name="Williams N.M."/>
            <person name="Mcdougal R.L."/>
        </authorList>
    </citation>
    <scope>NUCLEOTIDE SEQUENCE [LARGE SCALE GENOMIC DNA]</scope>
    <source>
        <strain evidence="4">Chile2</strain>
        <strain evidence="5">Chile4</strain>
    </source>
</reference>
<evidence type="ECO:0000256" key="1">
    <source>
        <dbReference type="SAM" id="MobiDB-lite"/>
    </source>
</evidence>
<sequence>MIIPTRFGLKYTPIPTLALEYEDDLKNVVDATEENPASLYIYRDGKTLSPPEPTRKLHVVELPMLNRMSETQQVMRQLQQDNGRFLASEVVSEVQLKRLLDRLVQNLPDPAPTSSSNEQEAVFRSSQEDACGPNDDDASGSELEESAMEESVMEESAAEASRSEEQSQNLPTPEVNHNRGTFLPQETSDQEDAVEHEKEVEEDAKKTKALRSESDVSEEEVGSEELEYFSEDGSDEDSF</sequence>
<dbReference type="EMBL" id="MBDN02000024">
    <property type="protein sequence ID" value="RLN84010.1"/>
    <property type="molecule type" value="Genomic_DNA"/>
</dbReference>
<reference evidence="2" key="1">
    <citation type="journal article" date="2015" name="Genom Data">
        <title>Genome sequences of six Phytophthora species associated with forests in New Zealand.</title>
        <authorList>
            <person name="Studholme D.J."/>
            <person name="McDougal R.L."/>
            <person name="Sambles C."/>
            <person name="Hansen E."/>
            <person name="Hardy G."/>
            <person name="Grant M."/>
            <person name="Ganley R.J."/>
            <person name="Williams N.M."/>
        </authorList>
    </citation>
    <scope>NUCLEOTIDE SEQUENCE</scope>
    <source>
        <strain evidence="2">NZFS 2646</strain>
        <strain evidence="3">NZFS 3630</strain>
    </source>
</reference>
<evidence type="ECO:0000313" key="6">
    <source>
        <dbReference type="Proteomes" id="UP000285624"/>
    </source>
</evidence>
<protein>
    <recommendedName>
        <fullName evidence="8">Centrosomal protein of 19 kDa</fullName>
    </recommendedName>
</protein>
<evidence type="ECO:0000313" key="2">
    <source>
        <dbReference type="EMBL" id="KAG2531244.1"/>
    </source>
</evidence>
<proteinExistence type="predicted"/>
<evidence type="ECO:0000313" key="5">
    <source>
        <dbReference type="EMBL" id="RLN84010.1"/>
    </source>
</evidence>